<keyword evidence="1" id="KW-0812">Transmembrane</keyword>
<evidence type="ECO:0000256" key="1">
    <source>
        <dbReference type="SAM" id="Phobius"/>
    </source>
</evidence>
<keyword evidence="1" id="KW-0472">Membrane</keyword>
<accession>A0A481ZA93</accession>
<keyword evidence="1" id="KW-1133">Transmembrane helix</keyword>
<reference evidence="2" key="1">
    <citation type="journal article" date="2019" name="MBio">
        <title>Virus Genomes from Deep Sea Sediments Expand the Ocean Megavirome and Support Independent Origins of Viral Gigantism.</title>
        <authorList>
            <person name="Backstrom D."/>
            <person name="Yutin N."/>
            <person name="Jorgensen S.L."/>
            <person name="Dharamshi J."/>
            <person name="Homa F."/>
            <person name="Zaremba-Niedwiedzka K."/>
            <person name="Spang A."/>
            <person name="Wolf Y.I."/>
            <person name="Koonin E.V."/>
            <person name="Ettema T.J."/>
        </authorList>
    </citation>
    <scope>NUCLEOTIDE SEQUENCE</scope>
</reference>
<name>A0A481ZA93_9VIRU</name>
<evidence type="ECO:0000313" key="2">
    <source>
        <dbReference type="EMBL" id="QBK92546.1"/>
    </source>
</evidence>
<organism evidence="2">
    <name type="scientific">Pithovirus LCPAC401</name>
    <dbReference type="NCBI Taxonomy" id="2506595"/>
    <lineage>
        <taxon>Viruses</taxon>
        <taxon>Pithoviruses</taxon>
    </lineage>
</organism>
<gene>
    <name evidence="2" type="ORF">LCPAC401_01840</name>
</gene>
<feature type="transmembrane region" description="Helical" evidence="1">
    <location>
        <begin position="285"/>
        <end position="304"/>
    </location>
</feature>
<dbReference type="EMBL" id="MK500578">
    <property type="protein sequence ID" value="QBK92546.1"/>
    <property type="molecule type" value="Genomic_DNA"/>
</dbReference>
<proteinExistence type="predicted"/>
<sequence length="305" mass="35133">MCKEERNVSDFAITNRNTDGLDDHCKVCRNNRNKYSRPETGEFTCIKCSLTKDVSMFESDARSKSGLKGTCRHCIDICRAKLDSKLHNFINRLYINSKSKAKERGHEHNITKDCLTILLEEQKQICVGTGYVMTHTKNPPDLERGLKVALPNYYNISIDRISSNSGYIKRNIQLCTVGYNLIKGELDEDFLYDIARNITEYDRTPDKLRITSIIERFIKNKFNDASRSLPHRTRSIRLDITREDLYAIFEKQGGLCSLSGRSMTFYTSSRLRSSNGYKRNIKNTTLTSVLIALILLRIILLIMFN</sequence>
<dbReference type="Gene3D" id="3.30.40.220">
    <property type="match status" value="1"/>
</dbReference>
<protein>
    <submittedName>
        <fullName evidence="2">Zn-finger protein</fullName>
    </submittedName>
</protein>